<protein>
    <submittedName>
        <fullName evidence="1">Uncharacterized protein</fullName>
    </submittedName>
</protein>
<accession>A0AB39I628</accession>
<dbReference type="RefSeq" id="WP_280041209.1">
    <property type="nucleotide sequence ID" value="NZ_CP162607.1"/>
</dbReference>
<dbReference type="AlphaFoldDB" id="A0AB39I628"/>
<organism evidence="1">
    <name type="scientific">Pseudomonas sp. Hg7Tf</name>
    <dbReference type="NCBI Taxonomy" id="3236988"/>
    <lineage>
        <taxon>Bacteria</taxon>
        <taxon>Pseudomonadati</taxon>
        <taxon>Pseudomonadota</taxon>
        <taxon>Gammaproteobacteria</taxon>
        <taxon>Pseudomonadales</taxon>
        <taxon>Pseudomonadaceae</taxon>
        <taxon>Pseudomonas</taxon>
    </lineage>
</organism>
<evidence type="ECO:0000313" key="1">
    <source>
        <dbReference type="EMBL" id="XDK38220.1"/>
    </source>
</evidence>
<proteinExistence type="predicted"/>
<dbReference type="EMBL" id="CP162607">
    <property type="protein sequence ID" value="XDK38220.1"/>
    <property type="molecule type" value="Genomic_DNA"/>
</dbReference>
<name>A0AB39I628_9PSED</name>
<gene>
    <name evidence="1" type="ORF">AB4Y39_06030</name>
</gene>
<sequence>MFTMKFGSKKESTSPFADFIRNAKSEEKKRVYSEVLTEATKKQNQVMMAAQAKQA</sequence>
<reference evidence="1" key="1">
    <citation type="submission" date="2024-07" db="EMBL/GenBank/DDBJ databases">
        <title>Identification and characteristics of a novel species of coltsfoot's symbiotic bacteria.</title>
        <authorList>
            <person name="Juszczyk A."/>
            <person name="Jasielczuk I."/>
            <person name="Gurgul A."/>
            <person name="Rogala M."/>
            <person name="Kowalczyk A."/>
            <person name="Szmatola T."/>
            <person name="Kosecka-Strojek M."/>
            <person name="Arent Z."/>
            <person name="Latowski D."/>
        </authorList>
    </citation>
    <scope>NUCLEOTIDE SEQUENCE</scope>
    <source>
        <strain evidence="1">Hg7Tf</strain>
    </source>
</reference>